<evidence type="ECO:0000313" key="4">
    <source>
        <dbReference type="Proteomes" id="UP000535511"/>
    </source>
</evidence>
<proteinExistence type="predicted"/>
<reference evidence="3 4" key="1">
    <citation type="submission" date="2020-07" db="EMBL/GenBank/DDBJ databases">
        <title>Sequencing the genomes of 1000 actinobacteria strains.</title>
        <authorList>
            <person name="Klenk H.-P."/>
        </authorList>
    </citation>
    <scope>NUCLEOTIDE SEQUENCE [LARGE SCALE GENOMIC DNA]</scope>
    <source>
        <strain evidence="3 4">DSM 21350</strain>
    </source>
</reference>
<dbReference type="CDD" id="cd12108">
    <property type="entry name" value="Hr-like"/>
    <property type="match status" value="1"/>
</dbReference>
<dbReference type="Gene3D" id="1.20.120.520">
    <property type="entry name" value="nmb1532 protein domain like"/>
    <property type="match status" value="1"/>
</dbReference>
<feature type="domain" description="Hemerythrin-like" evidence="2">
    <location>
        <begin position="55"/>
        <end position="190"/>
    </location>
</feature>
<dbReference type="Proteomes" id="UP000535511">
    <property type="component" value="Unassembled WGS sequence"/>
</dbReference>
<dbReference type="Pfam" id="PF01814">
    <property type="entry name" value="Hemerythrin"/>
    <property type="match status" value="1"/>
</dbReference>
<dbReference type="AlphaFoldDB" id="A0A7Y9E5E5"/>
<gene>
    <name evidence="3" type="ORF">BJZ21_001335</name>
</gene>
<comment type="caution">
    <text evidence="3">The sequence shown here is derived from an EMBL/GenBank/DDBJ whole genome shotgun (WGS) entry which is preliminary data.</text>
</comment>
<keyword evidence="4" id="KW-1185">Reference proteome</keyword>
<feature type="compositionally biased region" description="Low complexity" evidence="1">
    <location>
        <begin position="1"/>
        <end position="28"/>
    </location>
</feature>
<dbReference type="EMBL" id="JACCBG010000001">
    <property type="protein sequence ID" value="NYD41252.1"/>
    <property type="molecule type" value="Genomic_DNA"/>
</dbReference>
<sequence>MTATPDRARPARATARTPAWATGRTTGRPVPHPAWPRQLQLPGQAAAPEGPVDLATMFLMHHAFRRDLAAFAQAVPHTPLEDRAAWLALLRRWEVFAGALHHHHRGEDTWLWPALLERADRDEQAVLAAMEAEHGEIDPLLEASRRGLALLASGRGRPDDRAALGVRLCAARESLARHLAHEERDALPILQRRLSAEEWRDLEVRFADGLRPRDLLDLVPWAVQGLPEDGLREFRRRAGWAHRVVWRLTRRRFERLDRRAFRHLPPGPQNACR</sequence>
<protein>
    <recommendedName>
        <fullName evidence="2">Hemerythrin-like domain-containing protein</fullName>
    </recommendedName>
</protein>
<name>A0A7Y9E5E5_9ACTN</name>
<accession>A0A7Y9E5E5</accession>
<evidence type="ECO:0000259" key="2">
    <source>
        <dbReference type="Pfam" id="PF01814"/>
    </source>
</evidence>
<evidence type="ECO:0000313" key="3">
    <source>
        <dbReference type="EMBL" id="NYD41252.1"/>
    </source>
</evidence>
<feature type="region of interest" description="Disordered" evidence="1">
    <location>
        <begin position="1"/>
        <end position="37"/>
    </location>
</feature>
<evidence type="ECO:0000256" key="1">
    <source>
        <dbReference type="SAM" id="MobiDB-lite"/>
    </source>
</evidence>
<dbReference type="InterPro" id="IPR012312">
    <property type="entry name" value="Hemerythrin-like"/>
</dbReference>
<dbReference type="RefSeq" id="WP_179663025.1">
    <property type="nucleotide sequence ID" value="NZ_JACCBG010000001.1"/>
</dbReference>
<organism evidence="3 4">
    <name type="scientific">Nocardioides panaciterrulae</name>
    <dbReference type="NCBI Taxonomy" id="661492"/>
    <lineage>
        <taxon>Bacteria</taxon>
        <taxon>Bacillati</taxon>
        <taxon>Actinomycetota</taxon>
        <taxon>Actinomycetes</taxon>
        <taxon>Propionibacteriales</taxon>
        <taxon>Nocardioidaceae</taxon>
        <taxon>Nocardioides</taxon>
    </lineage>
</organism>